<proteinExistence type="predicted"/>
<name>A0ACB6QVB3_9PLEO</name>
<evidence type="ECO:0000313" key="1">
    <source>
        <dbReference type="EMBL" id="KAF2470136.1"/>
    </source>
</evidence>
<protein>
    <submittedName>
        <fullName evidence="1">Uncharacterized protein</fullName>
    </submittedName>
</protein>
<keyword evidence="2" id="KW-1185">Reference proteome</keyword>
<sequence length="649" mass="72057">MWPDTPSDHPFSKVPCPYGDKCQPSFCMFSHEDCLLPAALSVHPPSLHVNPQALPVTTSNTLSCEEGPRAKRLKLGVSQAPIRTASQSSLLSSLVPRQIQPAVKQDAVKQDALKQGAVKQDARIKNNALLQTKVSSPAQIPVADTVQALQPRKLARAPVQHRKRLQLLQLMRQNMNRLNKEVSKSTDAGIRALGLSDNQLNKLTVDEEYLIATQNGSVYENVAKNRVFELRKMTVDDWVKERRESISKGKGGKEVKKEWTELVDTGLNAKEEVIFLSHLHAQQPTPLEHDGYVTKQISDADLEEGHALMSGSFHNLVSCDRCSTRFQVFEQREGKEGALTSGGICTYHWGRKRGSRFTGEQNMTCCQQPAGSPGCTTHMTHVFKLSEDKKRLATIMPFVETPPNDKANPHTAICFDCEMGYTTKGMELLRLTAISWPTYERIIDVLVHPQGQILDPNTRFSGIRLEQFNKVPTLRPNLPPDPSNLDVVASLSAARDLLLSYISPTTPLIGHALENDLKAIRLIHPTFIDTVLLYPHRDGLPARNSLRGLTEQHLKMKIQQAGAAGHDSFEDAKAAGELVRLRIKKEWKALKAEGGWRITDDGVIHDQVPTVAPKGPKSAVKRKWGVGPQYDGACNEDDEKIEDGEDENL</sequence>
<evidence type="ECO:0000313" key="2">
    <source>
        <dbReference type="Proteomes" id="UP000799755"/>
    </source>
</evidence>
<accession>A0ACB6QVB3</accession>
<organism evidence="1 2">
    <name type="scientific">Lindgomyces ingoldianus</name>
    <dbReference type="NCBI Taxonomy" id="673940"/>
    <lineage>
        <taxon>Eukaryota</taxon>
        <taxon>Fungi</taxon>
        <taxon>Dikarya</taxon>
        <taxon>Ascomycota</taxon>
        <taxon>Pezizomycotina</taxon>
        <taxon>Dothideomycetes</taxon>
        <taxon>Pleosporomycetidae</taxon>
        <taxon>Pleosporales</taxon>
        <taxon>Lindgomycetaceae</taxon>
        <taxon>Lindgomyces</taxon>
    </lineage>
</organism>
<dbReference type="EMBL" id="MU003509">
    <property type="protein sequence ID" value="KAF2470136.1"/>
    <property type="molecule type" value="Genomic_DNA"/>
</dbReference>
<reference evidence="1" key="1">
    <citation type="journal article" date="2020" name="Stud. Mycol.">
        <title>101 Dothideomycetes genomes: a test case for predicting lifestyles and emergence of pathogens.</title>
        <authorList>
            <person name="Haridas S."/>
            <person name="Albert R."/>
            <person name="Binder M."/>
            <person name="Bloem J."/>
            <person name="Labutti K."/>
            <person name="Salamov A."/>
            <person name="Andreopoulos B."/>
            <person name="Baker S."/>
            <person name="Barry K."/>
            <person name="Bills G."/>
            <person name="Bluhm B."/>
            <person name="Cannon C."/>
            <person name="Castanera R."/>
            <person name="Culley D."/>
            <person name="Daum C."/>
            <person name="Ezra D."/>
            <person name="Gonzalez J."/>
            <person name="Henrissat B."/>
            <person name="Kuo A."/>
            <person name="Liang C."/>
            <person name="Lipzen A."/>
            <person name="Lutzoni F."/>
            <person name="Magnuson J."/>
            <person name="Mondo S."/>
            <person name="Nolan M."/>
            <person name="Ohm R."/>
            <person name="Pangilinan J."/>
            <person name="Park H.-J."/>
            <person name="Ramirez L."/>
            <person name="Alfaro M."/>
            <person name="Sun H."/>
            <person name="Tritt A."/>
            <person name="Yoshinaga Y."/>
            <person name="Zwiers L.-H."/>
            <person name="Turgeon B."/>
            <person name="Goodwin S."/>
            <person name="Spatafora J."/>
            <person name="Crous P."/>
            <person name="Grigoriev I."/>
        </authorList>
    </citation>
    <scope>NUCLEOTIDE SEQUENCE</scope>
    <source>
        <strain evidence="1">ATCC 200398</strain>
    </source>
</reference>
<dbReference type="Proteomes" id="UP000799755">
    <property type="component" value="Unassembled WGS sequence"/>
</dbReference>
<gene>
    <name evidence="1" type="ORF">BDR25DRAFT_287863</name>
</gene>
<comment type="caution">
    <text evidence="1">The sequence shown here is derived from an EMBL/GenBank/DDBJ whole genome shotgun (WGS) entry which is preliminary data.</text>
</comment>